<gene>
    <name evidence="1" type="ORF">BCS90_10940</name>
</gene>
<name>A0ACD5FTJ0_9VIBR</name>
<proteinExistence type="predicted"/>
<dbReference type="Proteomes" id="UP000235310">
    <property type="component" value="Chromosome 1"/>
</dbReference>
<sequence>MTNKKESGVMNLTRRGFMKASSAVGSAEEAS</sequence>
<evidence type="ECO:0000313" key="1">
    <source>
        <dbReference type="EMBL" id="XNH92851.1"/>
    </source>
</evidence>
<reference evidence="1 2" key="1">
    <citation type="journal article" date="2018" name="Nature">
        <title>A major lineage of non-tailed dsDNA viruses as unrecognized killers of marine bacteria.</title>
        <authorList>
            <person name="Kauffman K.M."/>
            <person name="Hussain F.A."/>
            <person name="Yang J."/>
            <person name="Arevalo P."/>
            <person name="Brown J.M."/>
            <person name="Chang W.K."/>
            <person name="VanInsberghe D."/>
            <person name="Elsherbini J."/>
            <person name="Sharma R.S."/>
            <person name="Cutler M.B."/>
            <person name="Kelly L."/>
            <person name="Polz M.F."/>
        </authorList>
    </citation>
    <scope>NUCLEOTIDE SEQUENCE [LARGE SCALE GENOMIC DNA]</scope>
    <source>
        <strain evidence="1 2">10N.222.46.E12</strain>
    </source>
</reference>
<dbReference type="EMBL" id="CP170589">
    <property type="protein sequence ID" value="XNH92851.1"/>
    <property type="molecule type" value="Genomic_DNA"/>
</dbReference>
<evidence type="ECO:0000313" key="2">
    <source>
        <dbReference type="Proteomes" id="UP000235310"/>
    </source>
</evidence>
<organism evidence="1 2">
    <name type="scientific">Vibrio cyclitrophicus</name>
    <dbReference type="NCBI Taxonomy" id="47951"/>
    <lineage>
        <taxon>Bacteria</taxon>
        <taxon>Pseudomonadati</taxon>
        <taxon>Pseudomonadota</taxon>
        <taxon>Gammaproteobacteria</taxon>
        <taxon>Vibrionales</taxon>
        <taxon>Vibrionaceae</taxon>
        <taxon>Vibrio</taxon>
    </lineage>
</organism>
<protein>
    <submittedName>
        <fullName evidence="1">Twin-arginine translocation signal domain-containing protein</fullName>
    </submittedName>
</protein>
<accession>A0ACD5FTJ0</accession>